<feature type="compositionally biased region" description="Basic and acidic residues" evidence="14">
    <location>
        <begin position="137"/>
        <end position="150"/>
    </location>
</feature>
<dbReference type="InterPro" id="IPR012340">
    <property type="entry name" value="NA-bd_OB-fold"/>
</dbReference>
<dbReference type="GO" id="GO:0017004">
    <property type="term" value="P:cytochrome complex assembly"/>
    <property type="evidence" value="ECO:0007669"/>
    <property type="project" value="UniProtKB-KW"/>
</dbReference>
<dbReference type="NCBIfam" id="NF009729">
    <property type="entry name" value="PRK13254.1-3"/>
    <property type="match status" value="1"/>
</dbReference>
<gene>
    <name evidence="12" type="primary">ccmE</name>
    <name evidence="12" type="synonym">cycJ</name>
    <name evidence="15" type="ORF">EDD55_103270</name>
</gene>
<evidence type="ECO:0000256" key="10">
    <source>
        <dbReference type="ARBA" id="ARBA00023136"/>
    </source>
</evidence>
<dbReference type="InterPro" id="IPR004329">
    <property type="entry name" value="CcmE"/>
</dbReference>
<feature type="binding site" description="axial binding residue" evidence="12 13">
    <location>
        <position position="126"/>
    </location>
    <ligand>
        <name>heme</name>
        <dbReference type="ChEBI" id="CHEBI:30413"/>
    </ligand>
    <ligandPart>
        <name>Fe</name>
        <dbReference type="ChEBI" id="CHEBI:18248"/>
    </ligandPart>
</feature>
<evidence type="ECO:0000256" key="6">
    <source>
        <dbReference type="ARBA" id="ARBA00022748"/>
    </source>
</evidence>
<dbReference type="GO" id="GO:0017003">
    <property type="term" value="P:protein-heme linkage"/>
    <property type="evidence" value="ECO:0007669"/>
    <property type="project" value="UniProtKB-UniRule"/>
</dbReference>
<evidence type="ECO:0000313" key="15">
    <source>
        <dbReference type="EMBL" id="TCS63647.1"/>
    </source>
</evidence>
<evidence type="ECO:0000256" key="13">
    <source>
        <dbReference type="PIRSR" id="PIRSR604329-50"/>
    </source>
</evidence>
<accession>A0A4R3JD80</accession>
<evidence type="ECO:0000256" key="3">
    <source>
        <dbReference type="ARBA" id="ARBA00022617"/>
    </source>
</evidence>
<feature type="region of interest" description="Disordered" evidence="14">
    <location>
        <begin position="137"/>
        <end position="157"/>
    </location>
</feature>
<comment type="function">
    <text evidence="11 12">Heme chaperone required for the biogenesis of c-type cytochromes. Transiently binds heme delivered by CcmC and transfers the heme to apo-cytochromes in a process facilitated by CcmF and CcmH.</text>
</comment>
<evidence type="ECO:0000256" key="11">
    <source>
        <dbReference type="ARBA" id="ARBA00056663"/>
    </source>
</evidence>
<comment type="similarity">
    <text evidence="12">Belongs to the CcmE/CycJ family.</text>
</comment>
<evidence type="ECO:0000256" key="7">
    <source>
        <dbReference type="ARBA" id="ARBA00022968"/>
    </source>
</evidence>
<dbReference type="NCBIfam" id="NF009731">
    <property type="entry name" value="PRK13254.1-5"/>
    <property type="match status" value="1"/>
</dbReference>
<feature type="binding site" description="covalent" evidence="12 13">
    <location>
        <position position="122"/>
    </location>
    <ligand>
        <name>heme</name>
        <dbReference type="ChEBI" id="CHEBI:30413"/>
    </ligand>
</feature>
<evidence type="ECO:0000256" key="4">
    <source>
        <dbReference type="ARBA" id="ARBA00022692"/>
    </source>
</evidence>
<dbReference type="NCBIfam" id="NF009727">
    <property type="entry name" value="PRK13254.1-1"/>
    <property type="match status" value="1"/>
</dbReference>
<dbReference type="GO" id="GO:0046872">
    <property type="term" value="F:metal ion binding"/>
    <property type="evidence" value="ECO:0007669"/>
    <property type="project" value="UniProtKB-KW"/>
</dbReference>
<dbReference type="FunFam" id="2.40.50.140:FF:000104">
    <property type="entry name" value="Cytochrome c-type biogenesis protein CcmE"/>
    <property type="match status" value="1"/>
</dbReference>
<dbReference type="Pfam" id="PF03100">
    <property type="entry name" value="CcmE"/>
    <property type="match status" value="1"/>
</dbReference>
<evidence type="ECO:0000256" key="12">
    <source>
        <dbReference type="HAMAP-Rule" id="MF_01959"/>
    </source>
</evidence>
<keyword evidence="5 12" id="KW-0479">Metal-binding</keyword>
<sequence length="157" mass="17231">MKRKHKRLTFVLIGMGLLGLAVGLALSAYRQNIVFFHSPTDVVTKKPPSDRRIRLGGLVEKGSVVKTPGSAVVKFRVTDLANSVPVTFKGLLPDLFREGQGVVTEGHMVNGVLIADEVLAKHDEKYMPPEVADALRKSGKWKEMSTEMKKQAHQGAQ</sequence>
<evidence type="ECO:0000256" key="9">
    <source>
        <dbReference type="ARBA" id="ARBA00023004"/>
    </source>
</evidence>
<comment type="subcellular location">
    <subcellularLocation>
        <location evidence="1">Cell inner membrane</location>
    </subcellularLocation>
    <subcellularLocation>
        <location evidence="12">Cell membrane</location>
        <topology evidence="12">Single-pass type II membrane protein</topology>
    </subcellularLocation>
</comment>
<dbReference type="EMBL" id="SLZW01000003">
    <property type="protein sequence ID" value="TCS63647.1"/>
    <property type="molecule type" value="Genomic_DNA"/>
</dbReference>
<dbReference type="RefSeq" id="WP_132938608.1">
    <property type="nucleotide sequence ID" value="NZ_CP119676.1"/>
</dbReference>
<comment type="caution">
    <text evidence="15">The sequence shown here is derived from an EMBL/GenBank/DDBJ whole genome shotgun (WGS) entry which is preliminary data.</text>
</comment>
<dbReference type="GO" id="GO:0005886">
    <property type="term" value="C:plasma membrane"/>
    <property type="evidence" value="ECO:0007669"/>
    <property type="project" value="UniProtKB-SubCell"/>
</dbReference>
<dbReference type="HAMAP" id="MF_01959">
    <property type="entry name" value="CcmE"/>
    <property type="match status" value="1"/>
</dbReference>
<keyword evidence="9 12" id="KW-0408">Iron</keyword>
<evidence type="ECO:0000256" key="1">
    <source>
        <dbReference type="ARBA" id="ARBA00004533"/>
    </source>
</evidence>
<feature type="topological domain" description="Extracellular" evidence="12">
    <location>
        <begin position="29"/>
        <end position="157"/>
    </location>
</feature>
<keyword evidence="3 12" id="KW-0349">Heme</keyword>
<name>A0A4R3JD80_9PROT</name>
<dbReference type="PANTHER" id="PTHR34128:SF2">
    <property type="entry name" value="CYTOCHROME C-TYPE BIOGENESIS PROTEIN CCME HOMOLOG, MITOCHONDRIAL"/>
    <property type="match status" value="1"/>
</dbReference>
<keyword evidence="10 12" id="KW-0472">Membrane</keyword>
<protein>
    <recommendedName>
        <fullName evidence="12">Cytochrome c-type biogenesis protein CcmE</fullName>
    </recommendedName>
    <alternativeName>
        <fullName evidence="12">Cytochrome c maturation protein E</fullName>
    </alternativeName>
    <alternativeName>
        <fullName evidence="12">Heme chaperone CcmE</fullName>
    </alternativeName>
</protein>
<dbReference type="Proteomes" id="UP000295304">
    <property type="component" value="Unassembled WGS sequence"/>
</dbReference>
<evidence type="ECO:0000256" key="14">
    <source>
        <dbReference type="SAM" id="MobiDB-lite"/>
    </source>
</evidence>
<dbReference type="PANTHER" id="PTHR34128">
    <property type="entry name" value="CYTOCHROME C-TYPE BIOGENESIS PROTEIN CCME HOMOLOG, MITOCHONDRIAL"/>
    <property type="match status" value="1"/>
</dbReference>
<evidence type="ECO:0000313" key="16">
    <source>
        <dbReference type="Proteomes" id="UP000295304"/>
    </source>
</evidence>
<dbReference type="GO" id="GO:0020037">
    <property type="term" value="F:heme binding"/>
    <property type="evidence" value="ECO:0007669"/>
    <property type="project" value="InterPro"/>
</dbReference>
<keyword evidence="16" id="KW-1185">Reference proteome</keyword>
<proteinExistence type="inferred from homology"/>
<keyword evidence="7 12" id="KW-0735">Signal-anchor</keyword>
<dbReference type="AlphaFoldDB" id="A0A4R3JD80"/>
<feature type="topological domain" description="Cytoplasmic" evidence="12">
    <location>
        <begin position="1"/>
        <end position="7"/>
    </location>
</feature>
<dbReference type="SUPFAM" id="SSF82093">
    <property type="entry name" value="Heme chaperone CcmE"/>
    <property type="match status" value="1"/>
</dbReference>
<dbReference type="OrthoDB" id="9793584at2"/>
<evidence type="ECO:0000256" key="5">
    <source>
        <dbReference type="ARBA" id="ARBA00022723"/>
    </source>
</evidence>
<evidence type="ECO:0000256" key="8">
    <source>
        <dbReference type="ARBA" id="ARBA00022989"/>
    </source>
</evidence>
<keyword evidence="6 12" id="KW-0201">Cytochrome c-type biogenesis</keyword>
<reference evidence="15 16" key="1">
    <citation type="submission" date="2019-03" db="EMBL/GenBank/DDBJ databases">
        <title>Genomic Encyclopedia of Type Strains, Phase IV (KMG-IV): sequencing the most valuable type-strain genomes for metagenomic binning, comparative biology and taxonomic classification.</title>
        <authorList>
            <person name="Goeker M."/>
        </authorList>
    </citation>
    <scope>NUCLEOTIDE SEQUENCE [LARGE SCALE GENOMIC DNA]</scope>
    <source>
        <strain evidence="15 16">DSM 101688</strain>
    </source>
</reference>
<dbReference type="Gene3D" id="2.40.50.140">
    <property type="entry name" value="Nucleic acid-binding proteins"/>
    <property type="match status" value="1"/>
</dbReference>
<keyword evidence="8 12" id="KW-1133">Transmembrane helix</keyword>
<keyword evidence="2 12" id="KW-1003">Cell membrane</keyword>
<evidence type="ECO:0000256" key="2">
    <source>
        <dbReference type="ARBA" id="ARBA00022475"/>
    </source>
</evidence>
<keyword evidence="4 12" id="KW-0812">Transmembrane</keyword>
<organism evidence="15 16">
    <name type="scientific">Varunaivibrio sulfuroxidans</name>
    <dbReference type="NCBI Taxonomy" id="1773489"/>
    <lineage>
        <taxon>Bacteria</taxon>
        <taxon>Pseudomonadati</taxon>
        <taxon>Pseudomonadota</taxon>
        <taxon>Alphaproteobacteria</taxon>
        <taxon>Rhodospirillales</taxon>
        <taxon>Magnetovibrionaceae</taxon>
        <taxon>Varunaivibrio</taxon>
    </lineage>
</organism>
<dbReference type="InterPro" id="IPR036127">
    <property type="entry name" value="CcmE-like_sf"/>
</dbReference>